<reference evidence="2" key="2">
    <citation type="submission" date="2015-01" db="EMBL/GenBank/DDBJ databases">
        <title>Evolutionary Origins and Diversification of the Mycorrhizal Mutualists.</title>
        <authorList>
            <consortium name="DOE Joint Genome Institute"/>
            <consortium name="Mycorrhizal Genomics Consortium"/>
            <person name="Kohler A."/>
            <person name="Kuo A."/>
            <person name="Nagy L.G."/>
            <person name="Floudas D."/>
            <person name="Copeland A."/>
            <person name="Barry K.W."/>
            <person name="Cichocki N."/>
            <person name="Veneault-Fourrey C."/>
            <person name="LaButti K."/>
            <person name="Lindquist E.A."/>
            <person name="Lipzen A."/>
            <person name="Lundell T."/>
            <person name="Morin E."/>
            <person name="Murat C."/>
            <person name="Riley R."/>
            <person name="Ohm R."/>
            <person name="Sun H."/>
            <person name="Tunlid A."/>
            <person name="Henrissat B."/>
            <person name="Grigoriev I.V."/>
            <person name="Hibbett D.S."/>
            <person name="Martin F."/>
        </authorList>
    </citation>
    <scope>NUCLEOTIDE SEQUENCE [LARGE SCALE GENOMIC DNA]</scope>
    <source>
        <strain evidence="2">Ve08.2h10</strain>
    </source>
</reference>
<gene>
    <name evidence="1" type="ORF">PAXRUDRAFT_832809</name>
</gene>
<dbReference type="Proteomes" id="UP000054538">
    <property type="component" value="Unassembled WGS sequence"/>
</dbReference>
<evidence type="ECO:0000313" key="1">
    <source>
        <dbReference type="EMBL" id="KIK81490.1"/>
    </source>
</evidence>
<proteinExistence type="predicted"/>
<sequence length="63" mass="6686">MGKKDDREALSINYGGQYARLSKGYWFVKMGSTYAPTASAMGAPLLTGTRKIDSADGTGLGDH</sequence>
<accession>A0A0D0DQB3</accession>
<reference evidence="1 2" key="1">
    <citation type="submission" date="2014-04" db="EMBL/GenBank/DDBJ databases">
        <authorList>
            <consortium name="DOE Joint Genome Institute"/>
            <person name="Kuo A."/>
            <person name="Kohler A."/>
            <person name="Jargeat P."/>
            <person name="Nagy L.G."/>
            <person name="Floudas D."/>
            <person name="Copeland A."/>
            <person name="Barry K.W."/>
            <person name="Cichocki N."/>
            <person name="Veneault-Fourrey C."/>
            <person name="LaButti K."/>
            <person name="Lindquist E.A."/>
            <person name="Lipzen A."/>
            <person name="Lundell T."/>
            <person name="Morin E."/>
            <person name="Murat C."/>
            <person name="Sun H."/>
            <person name="Tunlid A."/>
            <person name="Henrissat B."/>
            <person name="Grigoriev I.V."/>
            <person name="Hibbett D.S."/>
            <person name="Martin F."/>
            <person name="Nordberg H.P."/>
            <person name="Cantor M.N."/>
            <person name="Hua S.X."/>
        </authorList>
    </citation>
    <scope>NUCLEOTIDE SEQUENCE [LARGE SCALE GENOMIC DNA]</scope>
    <source>
        <strain evidence="1 2">Ve08.2h10</strain>
    </source>
</reference>
<name>A0A0D0DQB3_9AGAM</name>
<dbReference type="AlphaFoldDB" id="A0A0D0DQB3"/>
<organism evidence="1 2">
    <name type="scientific">Paxillus rubicundulus Ve08.2h10</name>
    <dbReference type="NCBI Taxonomy" id="930991"/>
    <lineage>
        <taxon>Eukaryota</taxon>
        <taxon>Fungi</taxon>
        <taxon>Dikarya</taxon>
        <taxon>Basidiomycota</taxon>
        <taxon>Agaricomycotina</taxon>
        <taxon>Agaricomycetes</taxon>
        <taxon>Agaricomycetidae</taxon>
        <taxon>Boletales</taxon>
        <taxon>Paxilineae</taxon>
        <taxon>Paxillaceae</taxon>
        <taxon>Paxillus</taxon>
    </lineage>
</organism>
<dbReference type="EMBL" id="KN825789">
    <property type="protein sequence ID" value="KIK81490.1"/>
    <property type="molecule type" value="Genomic_DNA"/>
</dbReference>
<evidence type="ECO:0000313" key="2">
    <source>
        <dbReference type="Proteomes" id="UP000054538"/>
    </source>
</evidence>
<dbReference type="HOGENOM" id="CLU_2886508_0_0_1"/>
<dbReference type="InParanoid" id="A0A0D0DQB3"/>
<protein>
    <submittedName>
        <fullName evidence="1">Uncharacterized protein</fullName>
    </submittedName>
</protein>
<keyword evidence="2" id="KW-1185">Reference proteome</keyword>